<keyword evidence="2" id="KW-1185">Reference proteome</keyword>
<gene>
    <name evidence="1" type="ORF">PIB30_026782</name>
</gene>
<dbReference type="EMBL" id="JASCZI010241757">
    <property type="protein sequence ID" value="MED6206453.1"/>
    <property type="molecule type" value="Genomic_DNA"/>
</dbReference>
<dbReference type="Proteomes" id="UP001341840">
    <property type="component" value="Unassembled WGS sequence"/>
</dbReference>
<name>A0ABU6YCP9_9FABA</name>
<accession>A0ABU6YCP9</accession>
<protein>
    <submittedName>
        <fullName evidence="1">Uncharacterized protein</fullName>
    </submittedName>
</protein>
<organism evidence="1 2">
    <name type="scientific">Stylosanthes scabra</name>
    <dbReference type="NCBI Taxonomy" id="79078"/>
    <lineage>
        <taxon>Eukaryota</taxon>
        <taxon>Viridiplantae</taxon>
        <taxon>Streptophyta</taxon>
        <taxon>Embryophyta</taxon>
        <taxon>Tracheophyta</taxon>
        <taxon>Spermatophyta</taxon>
        <taxon>Magnoliopsida</taxon>
        <taxon>eudicotyledons</taxon>
        <taxon>Gunneridae</taxon>
        <taxon>Pentapetalae</taxon>
        <taxon>rosids</taxon>
        <taxon>fabids</taxon>
        <taxon>Fabales</taxon>
        <taxon>Fabaceae</taxon>
        <taxon>Papilionoideae</taxon>
        <taxon>50 kb inversion clade</taxon>
        <taxon>dalbergioids sensu lato</taxon>
        <taxon>Dalbergieae</taxon>
        <taxon>Pterocarpus clade</taxon>
        <taxon>Stylosanthes</taxon>
    </lineage>
</organism>
<reference evidence="1 2" key="1">
    <citation type="journal article" date="2023" name="Plants (Basel)">
        <title>Bridging the Gap: Combining Genomics and Transcriptomics Approaches to Understand Stylosanthes scabra, an Orphan Legume from the Brazilian Caatinga.</title>
        <authorList>
            <person name="Ferreira-Neto J.R.C."/>
            <person name="da Silva M.D."/>
            <person name="Binneck E."/>
            <person name="de Melo N.F."/>
            <person name="da Silva R.H."/>
            <person name="de Melo A.L.T.M."/>
            <person name="Pandolfi V."/>
            <person name="Bustamante F.O."/>
            <person name="Brasileiro-Vidal A.C."/>
            <person name="Benko-Iseppon A.M."/>
        </authorList>
    </citation>
    <scope>NUCLEOTIDE SEQUENCE [LARGE SCALE GENOMIC DNA]</scope>
    <source>
        <tissue evidence="1">Leaves</tissue>
    </source>
</reference>
<evidence type="ECO:0000313" key="1">
    <source>
        <dbReference type="EMBL" id="MED6206453.1"/>
    </source>
</evidence>
<sequence>MHLESIQGSKFSFCQNTNRFPLFLESTRYSFRKSYVCKTAYYHSSQINNNSNSFQEHKQAHSHFKHHSRVIHFQISPKAPKPLFSDDSKEHRRWLEWNYNNSERIQHSARVINRILRNRALRQERTHRQRVPAITAAVLVAHGCNGTMQTKNHYMQSLKVVMAHTAATGKAPAMHARTAATLVSDIQ</sequence>
<proteinExistence type="predicted"/>
<comment type="caution">
    <text evidence="1">The sequence shown here is derived from an EMBL/GenBank/DDBJ whole genome shotgun (WGS) entry which is preliminary data.</text>
</comment>
<evidence type="ECO:0000313" key="2">
    <source>
        <dbReference type="Proteomes" id="UP001341840"/>
    </source>
</evidence>